<dbReference type="Proteomes" id="UP000293142">
    <property type="component" value="Unassembled WGS sequence"/>
</dbReference>
<evidence type="ECO:0000313" key="1">
    <source>
        <dbReference type="EMBL" id="TBL72710.1"/>
    </source>
</evidence>
<dbReference type="Pfam" id="PF13030">
    <property type="entry name" value="DUF3891"/>
    <property type="match status" value="1"/>
</dbReference>
<keyword evidence="2" id="KW-1185">Reference proteome</keyword>
<protein>
    <submittedName>
        <fullName evidence="1">DUF3891 family protein</fullName>
    </submittedName>
</protein>
<reference evidence="1 2" key="1">
    <citation type="submission" date="2019-02" db="EMBL/GenBank/DDBJ databases">
        <title>Paenibacillus sp. nov., isolated from surface-sterilized tissue of Thalictrum simplex L.</title>
        <authorList>
            <person name="Tuo L."/>
        </authorList>
    </citation>
    <scope>NUCLEOTIDE SEQUENCE [LARGE SCALE GENOMIC DNA]</scope>
    <source>
        <strain evidence="1 2">N2SHLJ1</strain>
    </source>
</reference>
<dbReference type="AlphaFoldDB" id="A0A4Q9DM49"/>
<name>A0A4Q9DM49_9BACL</name>
<dbReference type="InterPro" id="IPR024992">
    <property type="entry name" value="DUF3891"/>
</dbReference>
<comment type="caution">
    <text evidence="1">The sequence shown here is derived from an EMBL/GenBank/DDBJ whole genome shotgun (WGS) entry which is preliminary data.</text>
</comment>
<gene>
    <name evidence="1" type="ORF">EYB31_28600</name>
</gene>
<evidence type="ECO:0000313" key="2">
    <source>
        <dbReference type="Proteomes" id="UP000293142"/>
    </source>
</evidence>
<proteinExistence type="predicted"/>
<organism evidence="1 2">
    <name type="scientific">Paenibacillus thalictri</name>
    <dbReference type="NCBI Taxonomy" id="2527873"/>
    <lineage>
        <taxon>Bacteria</taxon>
        <taxon>Bacillati</taxon>
        <taxon>Bacillota</taxon>
        <taxon>Bacilli</taxon>
        <taxon>Bacillales</taxon>
        <taxon>Paenibacillaceae</taxon>
        <taxon>Paenibacillus</taxon>
    </lineage>
</organism>
<accession>A0A4Q9DM49</accession>
<sequence length="256" mass="30304">MIVRETASEFIMVAQHDHAHLSGDIAQHIERRFYGGDTYVESVLRAVYEHDRGWIRLDETPVWNDRDMAPFSFTDYPLPPKLILYRYGIDETERLDEYAGLLCSLHYSSFQHIRHSTHPFCVDFMAYETQRQERIRNRIRVDEELVRKHFQILQLCDELSLYVCLNEPGVPKEAEYPKYKDGFQYPELGQTEDEGRWRAEWADAGRIQVTPSLFEPSFTAELILKKVPKERVSQWGIAEAYKYTNWTRQEISFGKQ</sequence>
<dbReference type="OrthoDB" id="190426at2"/>
<dbReference type="RefSeq" id="WP_131016897.1">
    <property type="nucleotide sequence ID" value="NZ_SIRE01000023.1"/>
</dbReference>
<dbReference type="EMBL" id="SIRE01000023">
    <property type="protein sequence ID" value="TBL72710.1"/>
    <property type="molecule type" value="Genomic_DNA"/>
</dbReference>